<dbReference type="AlphaFoldDB" id="A0A852VS92"/>
<dbReference type="Proteomes" id="UP000554054">
    <property type="component" value="Unassembled WGS sequence"/>
</dbReference>
<gene>
    <name evidence="2" type="ORF">BJY20_000955</name>
</gene>
<dbReference type="RefSeq" id="WP_185990481.1">
    <property type="nucleotide sequence ID" value="NZ_JACCAE010000001.1"/>
</dbReference>
<evidence type="ECO:0000256" key="1">
    <source>
        <dbReference type="SAM" id="Phobius"/>
    </source>
</evidence>
<keyword evidence="3" id="KW-1185">Reference proteome</keyword>
<feature type="transmembrane region" description="Helical" evidence="1">
    <location>
        <begin position="35"/>
        <end position="60"/>
    </location>
</feature>
<keyword evidence="1" id="KW-0472">Membrane</keyword>
<proteinExistence type="predicted"/>
<organism evidence="2 3">
    <name type="scientific">Janibacter cremeus</name>
    <dbReference type="NCBI Taxonomy" id="1285192"/>
    <lineage>
        <taxon>Bacteria</taxon>
        <taxon>Bacillati</taxon>
        <taxon>Actinomycetota</taxon>
        <taxon>Actinomycetes</taxon>
        <taxon>Micrococcales</taxon>
        <taxon>Intrasporangiaceae</taxon>
        <taxon>Janibacter</taxon>
    </lineage>
</organism>
<accession>A0A852VS92</accession>
<feature type="transmembrane region" description="Helical" evidence="1">
    <location>
        <begin position="66"/>
        <end position="91"/>
    </location>
</feature>
<sequence>MQATVTRQSAMRELRDTGRVRLPGRPALWSRWTRGLTLVLLIMIGVAGCAGLVTVIVAAVNGSSRITAATVVGMAMVAAMLAGLVALVLWWRRSLSRHVGVEHSPVVLEASGLTLRGVGPIPWRDFGPARNMMVRAEYSSGWTLRAVMPLTPSGLVNVNERTSAHLRRRISPSTGPAWNRGHRWIYVPGVEGMRQADVMQLINVAHQMFGHPSRTQR</sequence>
<keyword evidence="1" id="KW-0812">Transmembrane</keyword>
<dbReference type="EMBL" id="JACCAE010000001">
    <property type="protein sequence ID" value="NYF97563.1"/>
    <property type="molecule type" value="Genomic_DNA"/>
</dbReference>
<name>A0A852VS92_9MICO</name>
<evidence type="ECO:0000313" key="2">
    <source>
        <dbReference type="EMBL" id="NYF97563.1"/>
    </source>
</evidence>
<evidence type="ECO:0000313" key="3">
    <source>
        <dbReference type="Proteomes" id="UP000554054"/>
    </source>
</evidence>
<keyword evidence="1" id="KW-1133">Transmembrane helix</keyword>
<reference evidence="2 3" key="1">
    <citation type="submission" date="2020-07" db="EMBL/GenBank/DDBJ databases">
        <title>Sequencing the genomes of 1000 actinobacteria strains.</title>
        <authorList>
            <person name="Klenk H.-P."/>
        </authorList>
    </citation>
    <scope>NUCLEOTIDE SEQUENCE [LARGE SCALE GENOMIC DNA]</scope>
    <source>
        <strain evidence="2 3">DSM 26154</strain>
    </source>
</reference>
<comment type="caution">
    <text evidence="2">The sequence shown here is derived from an EMBL/GenBank/DDBJ whole genome shotgun (WGS) entry which is preliminary data.</text>
</comment>
<protein>
    <submittedName>
        <fullName evidence="2">Uncharacterized protein</fullName>
    </submittedName>
</protein>